<gene>
    <name evidence="8" type="ORF">AcdelDRAFT_4847</name>
</gene>
<keyword evidence="5 7" id="KW-1133">Transmembrane helix</keyword>
<evidence type="ECO:0000313" key="9">
    <source>
        <dbReference type="Proteomes" id="UP000003856"/>
    </source>
</evidence>
<comment type="similarity">
    <text evidence="2">Belongs to the chromate ion transporter (CHR) (TC 2.A.51) family.</text>
</comment>
<feature type="non-terminal residue" evidence="8">
    <location>
        <position position="148"/>
    </location>
</feature>
<evidence type="ECO:0000256" key="3">
    <source>
        <dbReference type="ARBA" id="ARBA00022475"/>
    </source>
</evidence>
<feature type="transmembrane region" description="Helical" evidence="7">
    <location>
        <begin position="20"/>
        <end position="46"/>
    </location>
</feature>
<dbReference type="Proteomes" id="UP000003856">
    <property type="component" value="Unassembled WGS sequence"/>
</dbReference>
<feature type="transmembrane region" description="Helical" evidence="7">
    <location>
        <begin position="66"/>
        <end position="90"/>
    </location>
</feature>
<evidence type="ECO:0000256" key="2">
    <source>
        <dbReference type="ARBA" id="ARBA00005262"/>
    </source>
</evidence>
<dbReference type="AlphaFoldDB" id="C5TD66"/>
<dbReference type="PANTHER" id="PTHR33567:SF3">
    <property type="entry name" value="CHROMATE ION TRANSPORTER (EUROFUNG)"/>
    <property type="match status" value="1"/>
</dbReference>
<name>C5TD66_ACIDE</name>
<comment type="caution">
    <text evidence="8">The sequence shown here is derived from an EMBL/GenBank/DDBJ whole genome shotgun (WGS) entry which is preliminary data.</text>
</comment>
<dbReference type="GO" id="GO:0005886">
    <property type="term" value="C:plasma membrane"/>
    <property type="evidence" value="ECO:0007669"/>
    <property type="project" value="UniProtKB-SubCell"/>
</dbReference>
<organism evidence="8 9">
    <name type="scientific">Acidovorax delafieldii 2AN</name>
    <dbReference type="NCBI Taxonomy" id="573060"/>
    <lineage>
        <taxon>Bacteria</taxon>
        <taxon>Pseudomonadati</taxon>
        <taxon>Pseudomonadota</taxon>
        <taxon>Betaproteobacteria</taxon>
        <taxon>Burkholderiales</taxon>
        <taxon>Comamonadaceae</taxon>
        <taxon>Acidovorax</taxon>
    </lineage>
</organism>
<evidence type="ECO:0000256" key="7">
    <source>
        <dbReference type="SAM" id="Phobius"/>
    </source>
</evidence>
<evidence type="ECO:0000256" key="6">
    <source>
        <dbReference type="ARBA" id="ARBA00023136"/>
    </source>
</evidence>
<keyword evidence="3" id="KW-1003">Cell membrane</keyword>
<protein>
    <submittedName>
        <fullName evidence="8">Chromate transporter</fullName>
    </submittedName>
</protein>
<dbReference type="RefSeq" id="WP_005801866.1">
    <property type="nucleotide sequence ID" value="NZ_ACQT01000599.1"/>
</dbReference>
<dbReference type="GO" id="GO:0015109">
    <property type="term" value="F:chromate transmembrane transporter activity"/>
    <property type="evidence" value="ECO:0007669"/>
    <property type="project" value="InterPro"/>
</dbReference>
<evidence type="ECO:0000256" key="4">
    <source>
        <dbReference type="ARBA" id="ARBA00022692"/>
    </source>
</evidence>
<evidence type="ECO:0000313" key="8">
    <source>
        <dbReference type="EMBL" id="EER57581.1"/>
    </source>
</evidence>
<reference evidence="8 9" key="1">
    <citation type="submission" date="2009-05" db="EMBL/GenBank/DDBJ databases">
        <title>The draft genome of Acidovorax delafieldii 2AN.</title>
        <authorList>
            <consortium name="US DOE Joint Genome Institute (JGI-PGF)"/>
            <person name="Lucas S."/>
            <person name="Copeland A."/>
            <person name="Lapidus A."/>
            <person name="Glavina del Rio T."/>
            <person name="Tice H."/>
            <person name="Bruce D."/>
            <person name="Goodwin L."/>
            <person name="Pitluck S."/>
            <person name="Larimer F."/>
            <person name="Land M.L."/>
            <person name="Hauser L."/>
            <person name="Shelobolina E.S."/>
            <person name="Picardal F."/>
            <person name="Roden E."/>
            <person name="Emerson D."/>
        </authorList>
    </citation>
    <scope>NUCLEOTIDE SEQUENCE [LARGE SCALE GENOMIC DNA]</scope>
    <source>
        <strain evidence="8 9">2AN</strain>
    </source>
</reference>
<dbReference type="PANTHER" id="PTHR33567">
    <property type="entry name" value="CHROMATE ION TRANSPORTER (EUROFUNG)"/>
    <property type="match status" value="1"/>
</dbReference>
<keyword evidence="4 7" id="KW-0812">Transmembrane</keyword>
<feature type="transmembrane region" description="Helical" evidence="7">
    <location>
        <begin position="96"/>
        <end position="115"/>
    </location>
</feature>
<dbReference type="Pfam" id="PF02417">
    <property type="entry name" value="Chromate_transp"/>
    <property type="match status" value="1"/>
</dbReference>
<keyword evidence="9" id="KW-1185">Reference proteome</keyword>
<evidence type="ECO:0000256" key="1">
    <source>
        <dbReference type="ARBA" id="ARBA00004651"/>
    </source>
</evidence>
<dbReference type="PATRIC" id="fig|573060.9.peg.48"/>
<keyword evidence="6 7" id="KW-0472">Membrane</keyword>
<proteinExistence type="inferred from homology"/>
<dbReference type="EMBL" id="ACQT01000599">
    <property type="protein sequence ID" value="EER57581.1"/>
    <property type="molecule type" value="Genomic_DNA"/>
</dbReference>
<comment type="subcellular location">
    <subcellularLocation>
        <location evidence="1">Cell membrane</location>
        <topology evidence="1">Multi-pass membrane protein</topology>
    </subcellularLocation>
</comment>
<sequence>MPLHSTPSDPSTSERAQAPASAWQVFAVFLRLGLTSFGGPVAHLGYFRDEFVQRRQWLTERSYADLVALCQFLPGPASSQVGMALGLMWAGMPGALAAWLGFTLPSALVLALFGLGLAGGHAVLPAGALHGLKVVAVAVVAQAVWGHG</sequence>
<feature type="transmembrane region" description="Helical" evidence="7">
    <location>
        <begin position="122"/>
        <end position="145"/>
    </location>
</feature>
<dbReference type="InterPro" id="IPR003370">
    <property type="entry name" value="Chromate_transpt"/>
</dbReference>
<evidence type="ECO:0000256" key="5">
    <source>
        <dbReference type="ARBA" id="ARBA00022989"/>
    </source>
</evidence>
<accession>C5TD66</accession>